<dbReference type="Pfam" id="PF00022">
    <property type="entry name" value="Actin"/>
    <property type="match status" value="1"/>
</dbReference>
<evidence type="ECO:0008006" key="7">
    <source>
        <dbReference type="Google" id="ProtNLM"/>
    </source>
</evidence>
<dbReference type="FunFam" id="3.90.640.10:FF:000047">
    <property type="entry name" value="Actin, alpha skeletal muscle"/>
    <property type="match status" value="1"/>
</dbReference>
<evidence type="ECO:0000256" key="3">
    <source>
        <dbReference type="ARBA" id="ARBA00049360"/>
    </source>
</evidence>
<name>X6M6K0_RETFI</name>
<dbReference type="GO" id="GO:0005856">
    <property type="term" value="C:cytoskeleton"/>
    <property type="evidence" value="ECO:0007669"/>
    <property type="project" value="UniProtKB-SubCell"/>
</dbReference>
<comment type="catalytic activity">
    <reaction evidence="3">
        <text>ATP + H2O = ADP + phosphate + H(+)</text>
        <dbReference type="Rhea" id="RHEA:13065"/>
        <dbReference type="ChEBI" id="CHEBI:15377"/>
        <dbReference type="ChEBI" id="CHEBI:15378"/>
        <dbReference type="ChEBI" id="CHEBI:30616"/>
        <dbReference type="ChEBI" id="CHEBI:43474"/>
        <dbReference type="ChEBI" id="CHEBI:456216"/>
    </reaction>
</comment>
<reference evidence="5 6" key="1">
    <citation type="journal article" date="2013" name="Curr. Biol.">
        <title>The Genome of the Foraminiferan Reticulomyxa filosa.</title>
        <authorList>
            <person name="Glockner G."/>
            <person name="Hulsmann N."/>
            <person name="Schleicher M."/>
            <person name="Noegel A.A."/>
            <person name="Eichinger L."/>
            <person name="Gallinger C."/>
            <person name="Pawlowski J."/>
            <person name="Sierra R."/>
            <person name="Euteneuer U."/>
            <person name="Pillet L."/>
            <person name="Moustafa A."/>
            <person name="Platzer M."/>
            <person name="Groth M."/>
            <person name="Szafranski K."/>
            <person name="Schliwa M."/>
        </authorList>
    </citation>
    <scope>NUCLEOTIDE SEQUENCE [LARGE SCALE GENOMIC DNA]</scope>
</reference>
<comment type="caution">
    <text evidence="5">The sequence shown here is derived from an EMBL/GenBank/DDBJ whole genome shotgun (WGS) entry which is preliminary data.</text>
</comment>
<dbReference type="PRINTS" id="PR00190">
    <property type="entry name" value="ACTIN"/>
</dbReference>
<dbReference type="InterPro" id="IPR004000">
    <property type="entry name" value="Actin"/>
</dbReference>
<proteinExistence type="inferred from homology"/>
<dbReference type="Proteomes" id="UP000023152">
    <property type="component" value="Unassembled WGS sequence"/>
</dbReference>
<keyword evidence="2" id="KW-0963">Cytoplasm</keyword>
<protein>
    <recommendedName>
        <fullName evidence="7">Actin</fullName>
    </recommendedName>
</protein>
<dbReference type="EMBL" id="ASPP01024016">
    <property type="protein sequence ID" value="ETO09534.1"/>
    <property type="molecule type" value="Genomic_DNA"/>
</dbReference>
<comment type="similarity">
    <text evidence="4">Belongs to the actin family.</text>
</comment>
<comment type="subcellular location">
    <subcellularLocation>
        <location evidence="1">Cytoplasm</location>
        <location evidence="1">Cytoskeleton</location>
    </subcellularLocation>
</comment>
<sequence>MDEKNREHVIIDNGSGTTKAGFSGELVPQIVFPTVIGKPKHTGITFETIQKDVCFGSDAQNKEDLLNLTYPIERTLVMNWDHMEKIWHHIFHNELYIQPDEHRVLLTEAPLTPKARREKVPEIMFEKFHVLGMYLGLQPMLSLFGNGMITGLVFEAGDGMAQSTPVYEGTAYEVAVSRLNLAGCDLTDSLLKMLREKGYSLTTNLERETIRDIKEKFTYVAEDYQSELKKAETSTDIERNYELPDGQIITIGSERFQCPEALFSATSNGYNKGIHTILYESIMKCDIDFRSTFYKSIVLAGGSTMFPNTDVRLTKEIAKLVSGTMTIKVIASPQRKYSSWIGGSILCNLESFQDMWVTQHEYDDSGPSIVHRRC</sequence>
<organism evidence="5 6">
    <name type="scientific">Reticulomyxa filosa</name>
    <dbReference type="NCBI Taxonomy" id="46433"/>
    <lineage>
        <taxon>Eukaryota</taxon>
        <taxon>Sar</taxon>
        <taxon>Rhizaria</taxon>
        <taxon>Retaria</taxon>
        <taxon>Foraminifera</taxon>
        <taxon>Monothalamids</taxon>
        <taxon>Reticulomyxidae</taxon>
        <taxon>Reticulomyxa</taxon>
    </lineage>
</organism>
<evidence type="ECO:0000313" key="6">
    <source>
        <dbReference type="Proteomes" id="UP000023152"/>
    </source>
</evidence>
<evidence type="ECO:0000256" key="4">
    <source>
        <dbReference type="RuleBase" id="RU000487"/>
    </source>
</evidence>
<gene>
    <name evidence="5" type="ORF">RFI_27842</name>
</gene>
<evidence type="ECO:0000256" key="2">
    <source>
        <dbReference type="ARBA" id="ARBA00023212"/>
    </source>
</evidence>
<dbReference type="SUPFAM" id="SSF53067">
    <property type="entry name" value="Actin-like ATPase domain"/>
    <property type="match status" value="2"/>
</dbReference>
<keyword evidence="2" id="KW-0206">Cytoskeleton</keyword>
<accession>X6M6K0</accession>
<dbReference type="PANTHER" id="PTHR11937">
    <property type="entry name" value="ACTIN"/>
    <property type="match status" value="1"/>
</dbReference>
<dbReference type="AlphaFoldDB" id="X6M6K0"/>
<dbReference type="Gene3D" id="3.90.640.10">
    <property type="entry name" value="Actin, Chain A, domain 4"/>
    <property type="match status" value="1"/>
</dbReference>
<evidence type="ECO:0000313" key="5">
    <source>
        <dbReference type="EMBL" id="ETO09534.1"/>
    </source>
</evidence>
<evidence type="ECO:0000256" key="1">
    <source>
        <dbReference type="ARBA" id="ARBA00004245"/>
    </source>
</evidence>
<dbReference type="Gene3D" id="3.30.420.40">
    <property type="match status" value="2"/>
</dbReference>
<dbReference type="SMART" id="SM00268">
    <property type="entry name" value="ACTIN"/>
    <property type="match status" value="1"/>
</dbReference>
<dbReference type="InterPro" id="IPR043129">
    <property type="entry name" value="ATPase_NBD"/>
</dbReference>
<keyword evidence="6" id="KW-1185">Reference proteome</keyword>
<dbReference type="FunFam" id="3.30.420.40:FF:000050">
    <property type="entry name" value="Actin, alpha skeletal muscle"/>
    <property type="match status" value="1"/>
</dbReference>